<protein>
    <submittedName>
        <fullName evidence="11">Na+/H+ antiporter subunit D</fullName>
    </submittedName>
</protein>
<dbReference type="Proteomes" id="UP001239414">
    <property type="component" value="Unassembled WGS sequence"/>
</dbReference>
<evidence type="ECO:0000256" key="5">
    <source>
        <dbReference type="ARBA" id="ARBA00022989"/>
    </source>
</evidence>
<feature type="transmembrane region" description="Helical" evidence="9">
    <location>
        <begin position="290"/>
        <end position="308"/>
    </location>
</feature>
<feature type="transmembrane region" description="Helical" evidence="9">
    <location>
        <begin position="225"/>
        <end position="247"/>
    </location>
</feature>
<evidence type="ECO:0000256" key="3">
    <source>
        <dbReference type="ARBA" id="ARBA00022475"/>
    </source>
</evidence>
<feature type="transmembrane region" description="Helical" evidence="9">
    <location>
        <begin position="179"/>
        <end position="201"/>
    </location>
</feature>
<sequence length="621" mass="65891">MTEPFHQAAEAMYPYVGTLIPLPVIIPAVAAALSLLFARMPNVQRQIAFFSLLITAAVNASLIIIVDFHGIQTLQIGGWDAPVGITLVADRLSTMILFTSSVVLFSVIWYAISQGVRDGTKDEPVAVFLPTYMLLTMGVNISFLAGDLFNLYVGFEVFLVASYVLLTLGASAGRVRAGVGYVMVSMASSMIFLLALAYVYASVGTMNMAQIGQRMQDIPEGTRTAIFATLLVAFGIKAAVVPLAAWLPDSYPTAPSLVTAVFAGLLTKVGVYAIIRARTSIFTNGGLDTVLMWVALATMLVGILGAIAQTDIKRLLSFTLVSHIGYMIFGVSLGTAQGLSGAIFYAIHHILVQTALFLVVGLIERQAGTSSLRRLGSLMYSAPLIAVLYFIPAINLGGVPPFSGFLGKIILIQAGANEGSWLAWVLIGGALVTSLLTLYVMMLVWAKGFQRDRADAPEGNVALARPAPLSDITDEVEFSSRQDVGRVPFGMLGATALLVIASTSITFLAGPISGITSRAAESAQDTSIYQYAVLGENADNPTRHLDQKERYEGGADSYKERSHLLPDPSPAHDPKSAAPETPSAETPSSETPSSETPSEDAPGKSGASESPTPVKKEARDD</sequence>
<keyword evidence="3" id="KW-1003">Cell membrane</keyword>
<evidence type="ECO:0000313" key="11">
    <source>
        <dbReference type="EMBL" id="MDK4246587.1"/>
    </source>
</evidence>
<evidence type="ECO:0000256" key="4">
    <source>
        <dbReference type="ARBA" id="ARBA00022692"/>
    </source>
</evidence>
<evidence type="ECO:0000256" key="2">
    <source>
        <dbReference type="ARBA" id="ARBA00005346"/>
    </source>
</evidence>
<gene>
    <name evidence="11" type="ORF">QPX34_00920</name>
</gene>
<dbReference type="EMBL" id="JASNUO010000001">
    <property type="protein sequence ID" value="MDK4246587.1"/>
    <property type="molecule type" value="Genomic_DNA"/>
</dbReference>
<name>A0ABT7FLX7_9CORY</name>
<dbReference type="InterPro" id="IPR001750">
    <property type="entry name" value="ND/Mrp_TM"/>
</dbReference>
<proteinExistence type="inferred from homology"/>
<feature type="transmembrane region" description="Helical" evidence="9">
    <location>
        <begin position="421"/>
        <end position="445"/>
    </location>
</feature>
<keyword evidence="6 9" id="KW-0472">Membrane</keyword>
<feature type="transmembrane region" description="Helical" evidence="9">
    <location>
        <begin position="124"/>
        <end position="145"/>
    </location>
</feature>
<evidence type="ECO:0000256" key="1">
    <source>
        <dbReference type="ARBA" id="ARBA00004651"/>
    </source>
</evidence>
<feature type="transmembrane region" description="Helical" evidence="9">
    <location>
        <begin position="254"/>
        <end position="275"/>
    </location>
</feature>
<organism evidence="11 12">
    <name type="scientific">Corynebacterium accolens</name>
    <dbReference type="NCBI Taxonomy" id="38284"/>
    <lineage>
        <taxon>Bacteria</taxon>
        <taxon>Bacillati</taxon>
        <taxon>Actinomycetota</taxon>
        <taxon>Actinomycetes</taxon>
        <taxon>Mycobacteriales</taxon>
        <taxon>Corynebacteriaceae</taxon>
        <taxon>Corynebacterium</taxon>
    </lineage>
</organism>
<feature type="transmembrane region" description="Helical" evidence="9">
    <location>
        <begin position="342"/>
        <end position="363"/>
    </location>
</feature>
<feature type="region of interest" description="Disordered" evidence="8">
    <location>
        <begin position="559"/>
        <end position="621"/>
    </location>
</feature>
<comment type="similarity">
    <text evidence="2">Belongs to the CPA3 antiporters (TC 2.A.63) subunit D family.</text>
</comment>
<evidence type="ECO:0000256" key="7">
    <source>
        <dbReference type="RuleBase" id="RU000320"/>
    </source>
</evidence>
<dbReference type="InterPro" id="IPR003918">
    <property type="entry name" value="NADH_UbQ_OxRdtase"/>
</dbReference>
<evidence type="ECO:0000259" key="10">
    <source>
        <dbReference type="Pfam" id="PF00361"/>
    </source>
</evidence>
<feature type="transmembrane region" description="Helical" evidence="9">
    <location>
        <begin position="12"/>
        <end position="37"/>
    </location>
</feature>
<feature type="transmembrane region" description="Helical" evidence="9">
    <location>
        <begin position="489"/>
        <end position="509"/>
    </location>
</feature>
<keyword evidence="4 7" id="KW-0812">Transmembrane</keyword>
<feature type="compositionally biased region" description="Basic and acidic residues" evidence="8">
    <location>
        <begin position="559"/>
        <end position="575"/>
    </location>
</feature>
<reference evidence="11 12" key="1">
    <citation type="submission" date="2023-05" db="EMBL/GenBank/DDBJ databases">
        <title>Metabolic capabilities are highly conserved among human nasal-associated Corynebacterium species in pangenomic analyses.</title>
        <authorList>
            <person name="Tran T.H."/>
            <person name="Roberts A.Q."/>
            <person name="Escapa I.F."/>
            <person name="Gao W."/>
            <person name="Conlan S."/>
            <person name="Kong H."/>
            <person name="Segre J.A."/>
            <person name="Kelly M.S."/>
            <person name="Lemon K.P."/>
        </authorList>
    </citation>
    <scope>NUCLEOTIDE SEQUENCE [LARGE SCALE GENOMIC DNA]</scope>
    <source>
        <strain evidence="11 12">KPL3802</strain>
    </source>
</reference>
<dbReference type="NCBIfam" id="NF009308">
    <property type="entry name" value="PRK12665.1"/>
    <property type="match status" value="1"/>
</dbReference>
<comment type="subcellular location">
    <subcellularLocation>
        <location evidence="1">Cell membrane</location>
        <topology evidence="1">Multi-pass membrane protein</topology>
    </subcellularLocation>
    <subcellularLocation>
        <location evidence="7">Membrane</location>
        <topology evidence="7">Multi-pass membrane protein</topology>
    </subcellularLocation>
</comment>
<dbReference type="PANTHER" id="PTHR42703:SF1">
    <property type="entry name" value="NA(+)_H(+) ANTIPORTER SUBUNIT D1"/>
    <property type="match status" value="1"/>
</dbReference>
<dbReference type="RefSeq" id="WP_284612420.1">
    <property type="nucleotide sequence ID" value="NZ_JASNUO010000001.1"/>
</dbReference>
<evidence type="ECO:0000256" key="8">
    <source>
        <dbReference type="SAM" id="MobiDB-lite"/>
    </source>
</evidence>
<dbReference type="PANTHER" id="PTHR42703">
    <property type="entry name" value="NADH DEHYDROGENASE"/>
    <property type="match status" value="1"/>
</dbReference>
<feature type="domain" description="NADH:quinone oxidoreductase/Mrp antiporter transmembrane" evidence="10">
    <location>
        <begin position="145"/>
        <end position="429"/>
    </location>
</feature>
<dbReference type="PRINTS" id="PR01437">
    <property type="entry name" value="NUOXDRDTASE4"/>
</dbReference>
<comment type="caution">
    <text evidence="11">The sequence shown here is derived from an EMBL/GenBank/DDBJ whole genome shotgun (WGS) entry which is preliminary data.</text>
</comment>
<feature type="compositionally biased region" description="Low complexity" evidence="8">
    <location>
        <begin position="576"/>
        <end position="596"/>
    </location>
</feature>
<evidence type="ECO:0000256" key="9">
    <source>
        <dbReference type="SAM" id="Phobius"/>
    </source>
</evidence>
<feature type="transmembrane region" description="Helical" evidence="9">
    <location>
        <begin position="315"/>
        <end position="336"/>
    </location>
</feature>
<dbReference type="Pfam" id="PF00361">
    <property type="entry name" value="Proton_antipo_M"/>
    <property type="match status" value="1"/>
</dbReference>
<accession>A0ABT7FLX7</accession>
<feature type="transmembrane region" description="Helical" evidence="9">
    <location>
        <begin position="151"/>
        <end position="172"/>
    </location>
</feature>
<feature type="transmembrane region" description="Helical" evidence="9">
    <location>
        <begin position="92"/>
        <end position="112"/>
    </location>
</feature>
<keyword evidence="12" id="KW-1185">Reference proteome</keyword>
<dbReference type="InterPro" id="IPR050586">
    <property type="entry name" value="CPA3_Na-H_Antiporter_D"/>
</dbReference>
<feature type="transmembrane region" description="Helical" evidence="9">
    <location>
        <begin position="49"/>
        <end position="72"/>
    </location>
</feature>
<keyword evidence="5 9" id="KW-1133">Transmembrane helix</keyword>
<evidence type="ECO:0000256" key="6">
    <source>
        <dbReference type="ARBA" id="ARBA00023136"/>
    </source>
</evidence>
<evidence type="ECO:0000313" key="12">
    <source>
        <dbReference type="Proteomes" id="UP001239414"/>
    </source>
</evidence>